<accession>A0A1D9G7Y1</accession>
<evidence type="ECO:0000313" key="2">
    <source>
        <dbReference type="EMBL" id="AOY83742.2"/>
    </source>
</evidence>
<sequence>MTSQNPIPPQLGDMPNPEIQSTDKNPSTEALVEEGVNRIVTEIVDSALARISDQQEQQLVRDGIADILGNTLQELVEEKLNQQQSQISMVGGMAIGDAVNTGINAAKQVQDLGFVEFTAGLINGTFDAIIAGTIRQIEAYAELVANLAKTLKQFEAENVSDAEIKAHLNENYPDGNGGTLVRANYIFPNTPTDQNTGNPGKAGVTKLKEVARALEAETVNLEQPLKLTITPEQKNSFTVPQVQLIRRKLSESLAQSLIDHLREMARQGMARIVITDGEILSKLTFNVTATETETRRKSEYDRLQAGASIRASARWGWGRASVGANFNKLKVKATNESSFDNVTMSTEIIGQVKIRFRTETFPIVE</sequence>
<organism evidence="2 3">
    <name type="scientific">Moorena producens (strain JHB)</name>
    <dbReference type="NCBI Taxonomy" id="1454205"/>
    <lineage>
        <taxon>Bacteria</taxon>
        <taxon>Bacillati</taxon>
        <taxon>Cyanobacteriota</taxon>
        <taxon>Cyanophyceae</taxon>
        <taxon>Coleofasciculales</taxon>
        <taxon>Coleofasciculaceae</taxon>
        <taxon>Moorena</taxon>
    </lineage>
</organism>
<name>A0A1D9G7Y1_MOOP1</name>
<dbReference type="Proteomes" id="UP000176944">
    <property type="component" value="Chromosome"/>
</dbReference>
<dbReference type="AlphaFoldDB" id="A0A1D9G7Y1"/>
<evidence type="ECO:0000256" key="1">
    <source>
        <dbReference type="SAM" id="MobiDB-lite"/>
    </source>
</evidence>
<dbReference type="EMBL" id="CP017708">
    <property type="protein sequence ID" value="AOY83742.2"/>
    <property type="molecule type" value="Genomic_DNA"/>
</dbReference>
<protein>
    <submittedName>
        <fullName evidence="2">Uncharacterized protein</fullName>
    </submittedName>
</protein>
<reference evidence="3" key="1">
    <citation type="submission" date="2016-10" db="EMBL/GenBank/DDBJ databases">
        <title>Comparative genomics uncovers the prolific and rare metabolic potential of the cyanobacterial genus Moorea.</title>
        <authorList>
            <person name="Leao T."/>
            <person name="Castelao G."/>
            <person name="Korobeynikov A."/>
            <person name="Monroe E.A."/>
            <person name="Podell S."/>
            <person name="Glukhov E."/>
            <person name="Allen E."/>
            <person name="Gerwick W.H."/>
            <person name="Gerwick L."/>
        </authorList>
    </citation>
    <scope>NUCLEOTIDE SEQUENCE [LARGE SCALE GENOMIC DNA]</scope>
    <source>
        <strain evidence="3">JHB</strain>
    </source>
</reference>
<evidence type="ECO:0000313" key="3">
    <source>
        <dbReference type="Proteomes" id="UP000176944"/>
    </source>
</evidence>
<gene>
    <name evidence="2" type="ORF">BJP36_31305</name>
</gene>
<feature type="region of interest" description="Disordered" evidence="1">
    <location>
        <begin position="1"/>
        <end position="25"/>
    </location>
</feature>
<proteinExistence type="predicted"/>